<reference evidence="1" key="1">
    <citation type="submission" date="2024-03" db="EMBL/GenBank/DDBJ databases">
        <title>Complete genome sequence of Sulfurisphaera javensis strain KD-1.</title>
        <authorList>
            <person name="Sakai H."/>
            <person name="Nur N."/>
            <person name="Suwanto A."/>
            <person name="Kurosawa N."/>
        </authorList>
    </citation>
    <scope>NUCLEOTIDE SEQUENCE</scope>
    <source>
        <strain evidence="1">KD-1</strain>
    </source>
</reference>
<dbReference type="EMBL" id="AP031322">
    <property type="protein sequence ID" value="BFH72387.1"/>
    <property type="molecule type" value="Genomic_DNA"/>
</dbReference>
<dbReference type="AlphaFoldDB" id="A0AAT9GNC6"/>
<dbReference type="Pfam" id="PF08745">
    <property type="entry name" value="PIN_5"/>
    <property type="match status" value="1"/>
</dbReference>
<evidence type="ECO:0000313" key="1">
    <source>
        <dbReference type="EMBL" id="BFH72387.1"/>
    </source>
</evidence>
<dbReference type="Gene3D" id="3.40.50.1010">
    <property type="entry name" value="5'-nuclease"/>
    <property type="match status" value="1"/>
</dbReference>
<name>A0AAT9GNC6_9CREN</name>
<dbReference type="InterPro" id="IPR014856">
    <property type="entry name" value="RNA_free_RNase_P"/>
</dbReference>
<gene>
    <name evidence="1" type="ORF">SJAV_03310</name>
</gene>
<proteinExistence type="predicted"/>
<dbReference type="GeneID" id="92353261"/>
<protein>
    <recommendedName>
        <fullName evidence="2">PIN domain-containing protein</fullName>
    </recommendedName>
</protein>
<organism evidence="1">
    <name type="scientific">Sulfurisphaera javensis</name>
    <dbReference type="NCBI Taxonomy" id="2049879"/>
    <lineage>
        <taxon>Archaea</taxon>
        <taxon>Thermoproteota</taxon>
        <taxon>Thermoprotei</taxon>
        <taxon>Sulfolobales</taxon>
        <taxon>Sulfolobaceae</taxon>
        <taxon>Sulfurisphaera</taxon>
    </lineage>
</organism>
<sequence>MAEFVVITFSSLNYLKDLINIYKNKKVIVTTLTYSKALKKGLNPLIYENVWIRAYSHKPVKIFDLDEADSEAILVAQELSAQLVTSDEKIEKIAKEMGINVVRYP</sequence>
<dbReference type="KEGG" id="sjv:SJAV_03310"/>
<dbReference type="InterPro" id="IPR029060">
    <property type="entry name" value="PIN-like_dom_sf"/>
</dbReference>
<evidence type="ECO:0008006" key="2">
    <source>
        <dbReference type="Google" id="ProtNLM"/>
    </source>
</evidence>
<accession>A0AAT9GNC6</accession>
<dbReference type="RefSeq" id="WP_369610616.1">
    <property type="nucleotide sequence ID" value="NZ_AP031322.1"/>
</dbReference>
<dbReference type="SUPFAM" id="SSF88723">
    <property type="entry name" value="PIN domain-like"/>
    <property type="match status" value="1"/>
</dbReference>